<dbReference type="PRINTS" id="PR00413">
    <property type="entry name" value="HADHALOGNASE"/>
</dbReference>
<name>A0A917QYG6_9ACTN</name>
<sequence length="227" mass="24521">MAPGTGPVRAVWTDYGGVLTPPVAESMKTFCARLGVPPATLLAAMRQVSRDCGAGDDILAPLDTPLLTQETWERRVEEALATHNGIRVDLGDYPARWFADRAVNQPWLDTLHRLRRQGVFVGLLSNMPPAWDRHWRLAVPPEGLFDAVVLSYASGCRKPEEEIFRLAAERAGVRREECVLVDDLAVNCAGAERAGWHGVEFTGAAAASARVDALVATDIALVPGGDA</sequence>
<dbReference type="AlphaFoldDB" id="A0A917QYG6"/>
<reference evidence="1" key="2">
    <citation type="submission" date="2020-09" db="EMBL/GenBank/DDBJ databases">
        <authorList>
            <person name="Sun Q."/>
            <person name="Ohkuma M."/>
        </authorList>
    </citation>
    <scope>NUCLEOTIDE SEQUENCE</scope>
    <source>
        <strain evidence="1">JCM 3035</strain>
    </source>
</reference>
<evidence type="ECO:0008006" key="3">
    <source>
        <dbReference type="Google" id="ProtNLM"/>
    </source>
</evidence>
<dbReference type="Proteomes" id="UP000637788">
    <property type="component" value="Unassembled WGS sequence"/>
</dbReference>
<evidence type="ECO:0000313" key="2">
    <source>
        <dbReference type="Proteomes" id="UP000637788"/>
    </source>
</evidence>
<gene>
    <name evidence="1" type="ORF">GCM10010094_43180</name>
</gene>
<protein>
    <recommendedName>
        <fullName evidence="3">Hydrolase</fullName>
    </recommendedName>
</protein>
<reference evidence="1" key="1">
    <citation type="journal article" date="2014" name="Int. J. Syst. Evol. Microbiol.">
        <title>Complete genome sequence of Corynebacterium casei LMG S-19264T (=DSM 44701T), isolated from a smear-ripened cheese.</title>
        <authorList>
            <consortium name="US DOE Joint Genome Institute (JGI-PGF)"/>
            <person name="Walter F."/>
            <person name="Albersmeier A."/>
            <person name="Kalinowski J."/>
            <person name="Ruckert C."/>
        </authorList>
    </citation>
    <scope>NUCLEOTIDE SEQUENCE</scope>
    <source>
        <strain evidence="1">JCM 3035</strain>
    </source>
</reference>
<organism evidence="1 2">
    <name type="scientific">Streptomyces flaveus</name>
    <dbReference type="NCBI Taxonomy" id="66370"/>
    <lineage>
        <taxon>Bacteria</taxon>
        <taxon>Bacillati</taxon>
        <taxon>Actinomycetota</taxon>
        <taxon>Actinomycetes</taxon>
        <taxon>Kitasatosporales</taxon>
        <taxon>Streptomycetaceae</taxon>
        <taxon>Streptomyces</taxon>
        <taxon>Streptomyces aurantiacus group</taxon>
    </lineage>
</organism>
<evidence type="ECO:0000313" key="1">
    <source>
        <dbReference type="EMBL" id="GGK77309.1"/>
    </source>
</evidence>
<keyword evidence="2" id="KW-1185">Reference proteome</keyword>
<dbReference type="InterPro" id="IPR023198">
    <property type="entry name" value="PGP-like_dom2"/>
</dbReference>
<dbReference type="Gene3D" id="3.40.50.1000">
    <property type="entry name" value="HAD superfamily/HAD-like"/>
    <property type="match status" value="1"/>
</dbReference>
<dbReference type="RefSeq" id="WP_189323521.1">
    <property type="nucleotide sequence ID" value="NZ_BMPQ01000010.1"/>
</dbReference>
<proteinExistence type="predicted"/>
<dbReference type="InterPro" id="IPR036412">
    <property type="entry name" value="HAD-like_sf"/>
</dbReference>
<dbReference type="SFLD" id="SFLDG01129">
    <property type="entry name" value="C1.5:_HAD__Beta-PGM__Phosphata"/>
    <property type="match status" value="1"/>
</dbReference>
<dbReference type="PANTHER" id="PTHR47829">
    <property type="entry name" value="HYDROLASE, PUTATIVE (AFU_ORTHOLOGUE AFUA_1G12880)-RELATED"/>
    <property type="match status" value="1"/>
</dbReference>
<dbReference type="Pfam" id="PF00702">
    <property type="entry name" value="Hydrolase"/>
    <property type="match status" value="1"/>
</dbReference>
<dbReference type="PANTHER" id="PTHR47829:SF1">
    <property type="entry name" value="HAD FAMILY PHOSPHATASE"/>
    <property type="match status" value="1"/>
</dbReference>
<dbReference type="InterPro" id="IPR052898">
    <property type="entry name" value="ACAD10-like"/>
</dbReference>
<accession>A0A917QYG6</accession>
<dbReference type="NCBIfam" id="TIGR01509">
    <property type="entry name" value="HAD-SF-IA-v3"/>
    <property type="match status" value="1"/>
</dbReference>
<dbReference type="SFLD" id="SFLDS00003">
    <property type="entry name" value="Haloacid_Dehalogenase"/>
    <property type="match status" value="1"/>
</dbReference>
<dbReference type="InterPro" id="IPR023214">
    <property type="entry name" value="HAD_sf"/>
</dbReference>
<dbReference type="EMBL" id="BMPQ01000010">
    <property type="protein sequence ID" value="GGK77309.1"/>
    <property type="molecule type" value="Genomic_DNA"/>
</dbReference>
<comment type="caution">
    <text evidence="1">The sequence shown here is derived from an EMBL/GenBank/DDBJ whole genome shotgun (WGS) entry which is preliminary data.</text>
</comment>
<dbReference type="SUPFAM" id="SSF56784">
    <property type="entry name" value="HAD-like"/>
    <property type="match status" value="1"/>
</dbReference>
<dbReference type="InterPro" id="IPR006439">
    <property type="entry name" value="HAD-SF_hydro_IA"/>
</dbReference>
<dbReference type="Gene3D" id="1.10.150.240">
    <property type="entry name" value="Putative phosphatase, domain 2"/>
    <property type="match status" value="1"/>
</dbReference>